<organism evidence="2 3">
    <name type="scientific">Roridomyces roridus</name>
    <dbReference type="NCBI Taxonomy" id="1738132"/>
    <lineage>
        <taxon>Eukaryota</taxon>
        <taxon>Fungi</taxon>
        <taxon>Dikarya</taxon>
        <taxon>Basidiomycota</taxon>
        <taxon>Agaricomycotina</taxon>
        <taxon>Agaricomycetes</taxon>
        <taxon>Agaricomycetidae</taxon>
        <taxon>Agaricales</taxon>
        <taxon>Marasmiineae</taxon>
        <taxon>Mycenaceae</taxon>
        <taxon>Roridomyces</taxon>
    </lineage>
</organism>
<feature type="transmembrane region" description="Helical" evidence="1">
    <location>
        <begin position="132"/>
        <end position="150"/>
    </location>
</feature>
<dbReference type="EMBL" id="JARKIF010000268">
    <property type="protein sequence ID" value="KAJ7602071.1"/>
    <property type="molecule type" value="Genomic_DNA"/>
</dbReference>
<evidence type="ECO:0000256" key="1">
    <source>
        <dbReference type="SAM" id="Phobius"/>
    </source>
</evidence>
<evidence type="ECO:0000313" key="3">
    <source>
        <dbReference type="Proteomes" id="UP001221142"/>
    </source>
</evidence>
<reference evidence="2" key="1">
    <citation type="submission" date="2023-03" db="EMBL/GenBank/DDBJ databases">
        <title>Massive genome expansion in bonnet fungi (Mycena s.s.) driven by repeated elements and novel gene families across ecological guilds.</title>
        <authorList>
            <consortium name="Lawrence Berkeley National Laboratory"/>
            <person name="Harder C.B."/>
            <person name="Miyauchi S."/>
            <person name="Viragh M."/>
            <person name="Kuo A."/>
            <person name="Thoen E."/>
            <person name="Andreopoulos B."/>
            <person name="Lu D."/>
            <person name="Skrede I."/>
            <person name="Drula E."/>
            <person name="Henrissat B."/>
            <person name="Morin E."/>
            <person name="Kohler A."/>
            <person name="Barry K."/>
            <person name="LaButti K."/>
            <person name="Morin E."/>
            <person name="Salamov A."/>
            <person name="Lipzen A."/>
            <person name="Mereny Z."/>
            <person name="Hegedus B."/>
            <person name="Baldrian P."/>
            <person name="Stursova M."/>
            <person name="Weitz H."/>
            <person name="Taylor A."/>
            <person name="Grigoriev I.V."/>
            <person name="Nagy L.G."/>
            <person name="Martin F."/>
            <person name="Kauserud H."/>
        </authorList>
    </citation>
    <scope>NUCLEOTIDE SEQUENCE</scope>
    <source>
        <strain evidence="2">9284</strain>
    </source>
</reference>
<gene>
    <name evidence="2" type="ORF">FB45DRAFT_883799</name>
</gene>
<dbReference type="AlphaFoldDB" id="A0AAD7AWT4"/>
<dbReference type="Proteomes" id="UP001221142">
    <property type="component" value="Unassembled WGS sequence"/>
</dbReference>
<comment type="caution">
    <text evidence="2">The sequence shown here is derived from an EMBL/GenBank/DDBJ whole genome shotgun (WGS) entry which is preliminary data.</text>
</comment>
<keyword evidence="3" id="KW-1185">Reference proteome</keyword>
<evidence type="ECO:0000313" key="2">
    <source>
        <dbReference type="EMBL" id="KAJ7602071.1"/>
    </source>
</evidence>
<name>A0AAD7AWT4_9AGAR</name>
<sequence>MSRVLKYRRLSRMRRGASAEHLVPTKLIAGVRRPVIWDALEAISNAGRFSRVCRGLASRIKYLGSTHADVYTVKKSFVAARNGDIWIWPDLAGFDQNWPELVKSREISRDLGDLDPKTMVEILLSNNGLHTLRYILLALFVFSTLVHAIHVRRPSIQLRRVEDQIRDIEEIIRQAGRFCTAKDRLSLGEHAVWLLELGEKRRVDGQMPHTRVDHTVDLEEYRLIAKDIAIYAKDVKRIKAAVELIVEVDCQRRLTEDINETETILCGFRNSVEYEILGSRIRFGSREEQENFEADW</sequence>
<keyword evidence="1" id="KW-0472">Membrane</keyword>
<accession>A0AAD7AWT4</accession>
<keyword evidence="1" id="KW-0812">Transmembrane</keyword>
<proteinExistence type="predicted"/>
<keyword evidence="1" id="KW-1133">Transmembrane helix</keyword>
<protein>
    <submittedName>
        <fullName evidence="2">Uncharacterized protein</fullName>
    </submittedName>
</protein>